<organism evidence="1">
    <name type="scientific">Lepeophtheirus salmonis</name>
    <name type="common">Salmon louse</name>
    <name type="synonym">Caligus salmonis</name>
    <dbReference type="NCBI Taxonomy" id="72036"/>
    <lineage>
        <taxon>Eukaryota</taxon>
        <taxon>Metazoa</taxon>
        <taxon>Ecdysozoa</taxon>
        <taxon>Arthropoda</taxon>
        <taxon>Crustacea</taxon>
        <taxon>Multicrustacea</taxon>
        <taxon>Hexanauplia</taxon>
        <taxon>Copepoda</taxon>
        <taxon>Siphonostomatoida</taxon>
        <taxon>Caligidae</taxon>
        <taxon>Lepeophtheirus</taxon>
    </lineage>
</organism>
<dbReference type="EMBL" id="HACA01012205">
    <property type="protein sequence ID" value="CDW29566.1"/>
    <property type="molecule type" value="Transcribed_RNA"/>
</dbReference>
<protein>
    <submittedName>
        <fullName evidence="1">Uncharacterized protein</fullName>
    </submittedName>
</protein>
<dbReference type="AlphaFoldDB" id="A0A0K2TW00"/>
<feature type="non-terminal residue" evidence="1">
    <location>
        <position position="1"/>
    </location>
</feature>
<reference evidence="1" key="1">
    <citation type="submission" date="2014-05" db="EMBL/GenBank/DDBJ databases">
        <authorList>
            <person name="Chronopoulou M."/>
        </authorList>
    </citation>
    <scope>NUCLEOTIDE SEQUENCE</scope>
    <source>
        <tissue evidence="1">Whole organism</tissue>
    </source>
</reference>
<accession>A0A0K2TW00</accession>
<sequence length="200" mass="22552">LSLNFRRYIDGVGRGPSRGEGSSRLGKIAQCSVGLTFQELHFHQEVLVVQLLEFLEKQGAQGEGIRVALRVVIEGNQSRLQRLTQKRSSLLFGPINALLTELHAQLRLPFHIAGHVQKHVHESSHQLGRFGFTYVLQKGLHLLDELRHLLGLPFLAVTLSQLQNTRLLILETLFVPILQLGQQFHSREFPSQIGDLSSFQ</sequence>
<proteinExistence type="predicted"/>
<evidence type="ECO:0000313" key="1">
    <source>
        <dbReference type="EMBL" id="CDW29566.1"/>
    </source>
</evidence>
<name>A0A0K2TW00_LEPSM</name>